<dbReference type="OrthoDB" id="9808609at2"/>
<feature type="compositionally biased region" description="Gly residues" evidence="6">
    <location>
        <begin position="546"/>
        <end position="560"/>
    </location>
</feature>
<dbReference type="InterPro" id="IPR003439">
    <property type="entry name" value="ABC_transporter-like_ATP-bd"/>
</dbReference>
<accession>A0A1I1RZT0</accession>
<name>A0A1I1RZT0_9GAMM</name>
<evidence type="ECO:0000256" key="3">
    <source>
        <dbReference type="ARBA" id="ARBA00022840"/>
    </source>
</evidence>
<keyword evidence="9" id="KW-1185">Reference proteome</keyword>
<dbReference type="SMART" id="SM00382">
    <property type="entry name" value="AAA"/>
    <property type="match status" value="2"/>
</dbReference>
<dbReference type="FunFam" id="3.40.50.300:FF:002053">
    <property type="entry name" value="ABC transporter ATP-binding protein"/>
    <property type="match status" value="1"/>
</dbReference>
<dbReference type="Pfam" id="PF12848">
    <property type="entry name" value="ABC_tran_Xtn"/>
    <property type="match status" value="1"/>
</dbReference>
<dbReference type="Gene3D" id="3.40.50.300">
    <property type="entry name" value="P-loop containing nucleotide triphosphate hydrolases"/>
    <property type="match status" value="2"/>
</dbReference>
<dbReference type="Pfam" id="PF00005">
    <property type="entry name" value="ABC_tran"/>
    <property type="match status" value="2"/>
</dbReference>
<dbReference type="AlphaFoldDB" id="A0A1I1RZT0"/>
<feature type="domain" description="ABC transporter" evidence="7">
    <location>
        <begin position="313"/>
        <end position="526"/>
    </location>
</feature>
<dbReference type="SUPFAM" id="SSF52540">
    <property type="entry name" value="P-loop containing nucleoside triphosphate hydrolases"/>
    <property type="match status" value="2"/>
</dbReference>
<dbReference type="Proteomes" id="UP000198611">
    <property type="component" value="Unassembled WGS sequence"/>
</dbReference>
<sequence>MLALEEVELRRGAEPLLQGASATLHDGWKVGVVGRNGSGKSSLFALLLGELSPDAGRVTLPDGARIAWMAQEIADLEATAVEYVLAGHFEWVAIQEAIAAAEAAGDDHRLAHLYADLDAIDGYTVRNRAEQLLAGLGFSETAMGAPVGSFSGGWRMRLNLARALIRPSDFLLLDEPTNHLDLETVDWLEQWLRGYSGTLLLVAHDRDFLDSVCDHILHFDGGELTLYNGGYSEFERQRAEEMARRQAMYEKQQQRVAEIERFVARFRAQASKARQAQSRLKELERMETIAPAHADSPFRFSFPASERSSNPLLAIKEATLGYPETPVLSGVDLTLLPERRIGLLGPNGAGKSTLVRAIAEGSTLLDGERVAGEHLAVGYFAQHQLEALNPDASPLEHLRQEGGATDQRYRDFLGGFGFVGDMATSPVVNFSGGERARLALALIAWRRPNLLLLDEPTNHLDLEMRHALDMALQEFSGTVVLVTHDRHLLRDSVDDFLLVHGGKVRPFDGDLEDYRRWLRESLATPAAGSEKAAGGGKAPGPDPGKGKGGGKGNGKGAGKGGDLKALQNRLRKAERALTEAGEERERVQQALAEPELYTDPARADELADLQRREGELARKLADAEEEWLAAGEAVEAAGGGTG</sequence>
<comment type="similarity">
    <text evidence="4">Belongs to the ABC transporter superfamily. ABCF family. YheS subfamily.</text>
</comment>
<dbReference type="InterPro" id="IPR003593">
    <property type="entry name" value="AAA+_ATPase"/>
</dbReference>
<evidence type="ECO:0000256" key="5">
    <source>
        <dbReference type="ARBA" id="ARBA00069073"/>
    </source>
</evidence>
<evidence type="ECO:0000256" key="4">
    <source>
        <dbReference type="ARBA" id="ARBA00061571"/>
    </source>
</evidence>
<dbReference type="InterPro" id="IPR032781">
    <property type="entry name" value="ABC_tran_Xtn"/>
</dbReference>
<organism evidence="8 9">
    <name type="scientific">Thiohalospira halophila DSM 15071</name>
    <dbReference type="NCBI Taxonomy" id="1123397"/>
    <lineage>
        <taxon>Bacteria</taxon>
        <taxon>Pseudomonadati</taxon>
        <taxon>Pseudomonadota</taxon>
        <taxon>Gammaproteobacteria</taxon>
        <taxon>Thiohalospirales</taxon>
        <taxon>Thiohalospiraceae</taxon>
        <taxon>Thiohalospira</taxon>
    </lineage>
</organism>
<reference evidence="8 9" key="1">
    <citation type="submission" date="2016-10" db="EMBL/GenBank/DDBJ databases">
        <authorList>
            <person name="de Groot N.N."/>
        </authorList>
    </citation>
    <scope>NUCLEOTIDE SEQUENCE [LARGE SCALE GENOMIC DNA]</scope>
    <source>
        <strain evidence="8 9">HL3</strain>
    </source>
</reference>
<protein>
    <recommendedName>
        <fullName evidence="5">Probable ATP-binding protein YheS</fullName>
    </recommendedName>
</protein>
<gene>
    <name evidence="8" type="ORF">SAMN05660831_01567</name>
</gene>
<dbReference type="PANTHER" id="PTHR19211:SF14">
    <property type="entry name" value="ATP-BINDING CASSETTE SUB-FAMILY F MEMBER 1"/>
    <property type="match status" value="1"/>
</dbReference>
<evidence type="ECO:0000256" key="2">
    <source>
        <dbReference type="ARBA" id="ARBA00022741"/>
    </source>
</evidence>
<proteinExistence type="inferred from homology"/>
<keyword evidence="2" id="KW-0547">Nucleotide-binding</keyword>
<dbReference type="CDD" id="cd03221">
    <property type="entry name" value="ABCF_EF-3"/>
    <property type="match status" value="2"/>
</dbReference>
<dbReference type="PROSITE" id="PS00211">
    <property type="entry name" value="ABC_TRANSPORTER_1"/>
    <property type="match status" value="2"/>
</dbReference>
<dbReference type="FunFam" id="3.40.50.300:FF:000011">
    <property type="entry name" value="Putative ABC transporter ATP-binding component"/>
    <property type="match status" value="1"/>
</dbReference>
<evidence type="ECO:0000313" key="8">
    <source>
        <dbReference type="EMBL" id="SFD37818.1"/>
    </source>
</evidence>
<feature type="compositionally biased region" description="Basic and acidic residues" evidence="6">
    <location>
        <begin position="571"/>
        <end position="587"/>
    </location>
</feature>
<dbReference type="InterPro" id="IPR017871">
    <property type="entry name" value="ABC_transporter-like_CS"/>
</dbReference>
<feature type="domain" description="ABC transporter" evidence="7">
    <location>
        <begin position="2"/>
        <end position="246"/>
    </location>
</feature>
<dbReference type="PROSITE" id="PS50893">
    <property type="entry name" value="ABC_TRANSPORTER_2"/>
    <property type="match status" value="2"/>
</dbReference>
<dbReference type="PANTHER" id="PTHR19211">
    <property type="entry name" value="ATP-BINDING TRANSPORT PROTEIN-RELATED"/>
    <property type="match status" value="1"/>
</dbReference>
<dbReference type="InterPro" id="IPR027417">
    <property type="entry name" value="P-loop_NTPase"/>
</dbReference>
<dbReference type="EMBL" id="FOMJ01000004">
    <property type="protein sequence ID" value="SFD37818.1"/>
    <property type="molecule type" value="Genomic_DNA"/>
</dbReference>
<keyword evidence="1" id="KW-0677">Repeat</keyword>
<evidence type="ECO:0000256" key="6">
    <source>
        <dbReference type="SAM" id="MobiDB-lite"/>
    </source>
</evidence>
<dbReference type="RefSeq" id="WP_093428202.1">
    <property type="nucleotide sequence ID" value="NZ_FOMJ01000004.1"/>
</dbReference>
<keyword evidence="3 8" id="KW-0067">ATP-binding</keyword>
<evidence type="ECO:0000256" key="1">
    <source>
        <dbReference type="ARBA" id="ARBA00022737"/>
    </source>
</evidence>
<feature type="region of interest" description="Disordered" evidence="6">
    <location>
        <begin position="525"/>
        <end position="601"/>
    </location>
</feature>
<dbReference type="InterPro" id="IPR050611">
    <property type="entry name" value="ABCF"/>
</dbReference>
<evidence type="ECO:0000313" key="9">
    <source>
        <dbReference type="Proteomes" id="UP000198611"/>
    </source>
</evidence>
<dbReference type="GO" id="GO:0005524">
    <property type="term" value="F:ATP binding"/>
    <property type="evidence" value="ECO:0007669"/>
    <property type="project" value="UniProtKB-KW"/>
</dbReference>
<dbReference type="GO" id="GO:0016887">
    <property type="term" value="F:ATP hydrolysis activity"/>
    <property type="evidence" value="ECO:0007669"/>
    <property type="project" value="InterPro"/>
</dbReference>
<evidence type="ECO:0000259" key="7">
    <source>
        <dbReference type="PROSITE" id="PS50893"/>
    </source>
</evidence>
<dbReference type="STRING" id="1123397.SAMN05660831_01567"/>